<dbReference type="PROSITE" id="PS51371">
    <property type="entry name" value="CBS"/>
    <property type="match status" value="2"/>
</dbReference>
<accession>A0A1V5SL49</accession>
<evidence type="ECO:0000256" key="9">
    <source>
        <dbReference type="PROSITE-ProRule" id="PRU01193"/>
    </source>
</evidence>
<keyword evidence="5 9" id="KW-1133">Transmembrane helix</keyword>
<dbReference type="InterPro" id="IPR051676">
    <property type="entry name" value="UPF0053_domain"/>
</dbReference>
<keyword evidence="7 9" id="KW-0472">Membrane</keyword>
<keyword evidence="3 9" id="KW-0812">Transmembrane</keyword>
<dbReference type="AlphaFoldDB" id="A0A1V5SL49"/>
<dbReference type="SMART" id="SM00116">
    <property type="entry name" value="CBS"/>
    <property type="match status" value="2"/>
</dbReference>
<dbReference type="InterPro" id="IPR002550">
    <property type="entry name" value="CNNM"/>
</dbReference>
<keyword evidence="6 8" id="KW-0129">CBS domain</keyword>
<dbReference type="SUPFAM" id="SSF54631">
    <property type="entry name" value="CBS-domain pair"/>
    <property type="match status" value="1"/>
</dbReference>
<dbReference type="GO" id="GO:0005886">
    <property type="term" value="C:plasma membrane"/>
    <property type="evidence" value="ECO:0007669"/>
    <property type="project" value="UniProtKB-SubCell"/>
</dbReference>
<dbReference type="PROSITE" id="PS51846">
    <property type="entry name" value="CNNM"/>
    <property type="match status" value="1"/>
</dbReference>
<dbReference type="PANTHER" id="PTHR43099">
    <property type="entry name" value="UPF0053 PROTEIN YRKA"/>
    <property type="match status" value="1"/>
</dbReference>
<comment type="subcellular location">
    <subcellularLocation>
        <location evidence="1">Cell membrane</location>
        <topology evidence="1">Multi-pass membrane protein</topology>
    </subcellularLocation>
</comment>
<dbReference type="PANTHER" id="PTHR43099:SF2">
    <property type="entry name" value="UPF0053 PROTEIN YRKA"/>
    <property type="match status" value="1"/>
</dbReference>
<dbReference type="InterPro" id="IPR046342">
    <property type="entry name" value="CBS_dom_sf"/>
</dbReference>
<dbReference type="InterPro" id="IPR036318">
    <property type="entry name" value="FAD-bd_PCMH-like_sf"/>
</dbReference>
<sequence>MNYATTLLLIFFLIFINAFFAASEIAVISLRRSKLKLLESDKSKQVETVNRLLKNPSQFLATIQIGVTMAGFFASATGAVSLSHNLGRKLEATGLPILGRFGEEIALIAVTLVISYLTLVFGELVPKRIAMSNPEALSIRLAKPLEYLLIAFKPMALILSASTDFISRLFGITHIDHSTHTDEELRIFITEQRTVPIEEKVLINEVFEFGDTMAYEVMTPRTDMVCIEDNSTLKEFLDLSMNSHFSRIPVFRDDLDNILGFVHIKDVLPSLEKLGNDDIKVRQFMRPVHFIPATKKIIELLRELQQKRIHMAIVLDEYGGTAGLVTIEDLLEELVGEIRDEHDQEAPPYRQVSENEYLVDASTPIVDLNELLYLQIPESEEFESIGGLVMEYLGKIPELGEIVDIDHYQIKVERMKGKRIVTLRLMVKNLKEEEDHGETDLSS</sequence>
<dbReference type="CDD" id="cd04590">
    <property type="entry name" value="CBS_pair_CorC_HlyC_assoc"/>
    <property type="match status" value="1"/>
</dbReference>
<feature type="transmembrane region" description="Helical" evidence="10">
    <location>
        <begin position="105"/>
        <end position="126"/>
    </location>
</feature>
<dbReference type="Pfam" id="PF01595">
    <property type="entry name" value="CNNM"/>
    <property type="match status" value="1"/>
</dbReference>
<feature type="domain" description="CBS" evidence="11">
    <location>
        <begin position="218"/>
        <end position="279"/>
    </location>
</feature>
<reference evidence="13" key="1">
    <citation type="submission" date="2017-02" db="EMBL/GenBank/DDBJ databases">
        <title>Delving into the versatile metabolic prowess of the omnipresent phylum Bacteroidetes.</title>
        <authorList>
            <person name="Nobu M.K."/>
            <person name="Mei R."/>
            <person name="Narihiro T."/>
            <person name="Kuroda K."/>
            <person name="Liu W.-T."/>
        </authorList>
    </citation>
    <scope>NUCLEOTIDE SEQUENCE</scope>
    <source>
        <strain evidence="13">ADurb.Bin276</strain>
    </source>
</reference>
<dbReference type="SUPFAM" id="SSF56176">
    <property type="entry name" value="FAD-binding/transporter-associated domain-like"/>
    <property type="match status" value="1"/>
</dbReference>
<evidence type="ECO:0000256" key="10">
    <source>
        <dbReference type="SAM" id="Phobius"/>
    </source>
</evidence>
<organism evidence="13">
    <name type="scientific">Candidatus Atribacter allofermentans</name>
    <dbReference type="NCBI Taxonomy" id="1852833"/>
    <lineage>
        <taxon>Bacteria</taxon>
        <taxon>Pseudomonadati</taxon>
        <taxon>Atribacterota</taxon>
        <taxon>Atribacteria</taxon>
        <taxon>Atribacterales</taxon>
        <taxon>Atribacteraceae</taxon>
        <taxon>Atribacter</taxon>
    </lineage>
</organism>
<evidence type="ECO:0000256" key="4">
    <source>
        <dbReference type="ARBA" id="ARBA00022737"/>
    </source>
</evidence>
<dbReference type="Proteomes" id="UP000485569">
    <property type="component" value="Unassembled WGS sequence"/>
</dbReference>
<protein>
    <submittedName>
        <fullName evidence="13">Magnesium and cobalt efflux protein CorC</fullName>
    </submittedName>
</protein>
<evidence type="ECO:0000259" key="12">
    <source>
        <dbReference type="PROSITE" id="PS51846"/>
    </source>
</evidence>
<dbReference type="InterPro" id="IPR005170">
    <property type="entry name" value="Transptr-assoc_dom"/>
</dbReference>
<evidence type="ECO:0000313" key="13">
    <source>
        <dbReference type="EMBL" id="OQA55205.1"/>
    </source>
</evidence>
<name>A0A1V5SL49_9BACT</name>
<dbReference type="FunFam" id="3.10.580.10:FF:000002">
    <property type="entry name" value="Magnesium/cobalt efflux protein CorC"/>
    <property type="match status" value="1"/>
</dbReference>
<gene>
    <name evidence="13" type="primary">corC</name>
    <name evidence="13" type="ORF">BWY41_01735</name>
</gene>
<dbReference type="Pfam" id="PF00571">
    <property type="entry name" value="CBS"/>
    <property type="match status" value="2"/>
</dbReference>
<keyword evidence="4" id="KW-0677">Repeat</keyword>
<dbReference type="SMART" id="SM01091">
    <property type="entry name" value="CorC_HlyC"/>
    <property type="match status" value="1"/>
</dbReference>
<evidence type="ECO:0000256" key="1">
    <source>
        <dbReference type="ARBA" id="ARBA00004651"/>
    </source>
</evidence>
<dbReference type="EMBL" id="MWBQ01000170">
    <property type="protein sequence ID" value="OQA55205.1"/>
    <property type="molecule type" value="Genomic_DNA"/>
</dbReference>
<evidence type="ECO:0000259" key="11">
    <source>
        <dbReference type="PROSITE" id="PS51371"/>
    </source>
</evidence>
<evidence type="ECO:0000256" key="8">
    <source>
        <dbReference type="PROSITE-ProRule" id="PRU00703"/>
    </source>
</evidence>
<evidence type="ECO:0000256" key="5">
    <source>
        <dbReference type="ARBA" id="ARBA00022989"/>
    </source>
</evidence>
<feature type="domain" description="CBS" evidence="11">
    <location>
        <begin position="284"/>
        <end position="341"/>
    </location>
</feature>
<feature type="transmembrane region" description="Helical" evidence="10">
    <location>
        <begin position="6"/>
        <end position="30"/>
    </location>
</feature>
<proteinExistence type="predicted"/>
<feature type="transmembrane region" description="Helical" evidence="10">
    <location>
        <begin position="59"/>
        <end position="80"/>
    </location>
</feature>
<dbReference type="GO" id="GO:0050660">
    <property type="term" value="F:flavin adenine dinucleotide binding"/>
    <property type="evidence" value="ECO:0007669"/>
    <property type="project" value="InterPro"/>
</dbReference>
<dbReference type="Pfam" id="PF03471">
    <property type="entry name" value="CorC_HlyC"/>
    <property type="match status" value="1"/>
</dbReference>
<evidence type="ECO:0000256" key="7">
    <source>
        <dbReference type="ARBA" id="ARBA00023136"/>
    </source>
</evidence>
<dbReference type="InterPro" id="IPR000644">
    <property type="entry name" value="CBS_dom"/>
</dbReference>
<dbReference type="InterPro" id="IPR044751">
    <property type="entry name" value="Ion_transp-like_CBS"/>
</dbReference>
<dbReference type="Gene3D" id="3.10.580.10">
    <property type="entry name" value="CBS-domain"/>
    <property type="match status" value="1"/>
</dbReference>
<evidence type="ECO:0000256" key="6">
    <source>
        <dbReference type="ARBA" id="ARBA00023122"/>
    </source>
</evidence>
<evidence type="ECO:0000256" key="3">
    <source>
        <dbReference type="ARBA" id="ARBA00022692"/>
    </source>
</evidence>
<dbReference type="InterPro" id="IPR016169">
    <property type="entry name" value="FAD-bd_PCMH_sub2"/>
</dbReference>
<dbReference type="Gene3D" id="3.30.465.10">
    <property type="match status" value="1"/>
</dbReference>
<keyword evidence="2" id="KW-1003">Cell membrane</keyword>
<comment type="caution">
    <text evidence="13">The sequence shown here is derived from an EMBL/GenBank/DDBJ whole genome shotgun (WGS) entry which is preliminary data.</text>
</comment>
<evidence type="ECO:0000256" key="2">
    <source>
        <dbReference type="ARBA" id="ARBA00022475"/>
    </source>
</evidence>
<feature type="domain" description="CNNM transmembrane" evidence="12">
    <location>
        <begin position="1"/>
        <end position="206"/>
    </location>
</feature>